<evidence type="ECO:0000313" key="3">
    <source>
        <dbReference type="EMBL" id="AJP49428.1"/>
    </source>
</evidence>
<evidence type="ECO:0000259" key="1">
    <source>
        <dbReference type="Pfam" id="PF13280"/>
    </source>
</evidence>
<sequence length="324" mass="37463">MDRTERFYKIDQLLNDRMLVPIQVFLDELGVSLATFKRDLEYMRDRLNAPIEWDRDAGGYRFVQPDPNSPAYSLPGLWFNAGEVHALLTMQQLLSNLEPGLLAGHIQPLQTRLKALLGSADHSAEEVEKRFRIVHAAKRHVATQFFEVVATATLRRLRLKIRHFGRQTGEDSERIVSPQQLVFYRDNWYVDTWCHLRNGIRSFSIDAIRYAELVDEKAKDVPKSQLKEVLESGYGIFSGSKVSWAKLRFTPERARWVSAERWHPDQKSSFDKDGFYLLEIPYSDDRELIMDVLKYGSSVEVVAPAVLKEKVIQEVRMTLAGYKT</sequence>
<evidence type="ECO:0000259" key="2">
    <source>
        <dbReference type="Pfam" id="PF25583"/>
    </source>
</evidence>
<dbReference type="PANTHER" id="PTHR34580">
    <property type="match status" value="1"/>
</dbReference>
<feature type="domain" description="WCX" evidence="2">
    <location>
        <begin position="244"/>
        <end position="316"/>
    </location>
</feature>
<dbReference type="Proteomes" id="UP000061603">
    <property type="component" value="Chromosome"/>
</dbReference>
<dbReference type="Pfam" id="PF13280">
    <property type="entry name" value="WYL"/>
    <property type="match status" value="1"/>
</dbReference>
<keyword evidence="4" id="KW-1185">Reference proteome</keyword>
<dbReference type="AlphaFoldDB" id="A0A0C5JC46"/>
<name>A0A0C5JC46_9PROT</name>
<dbReference type="InterPro" id="IPR026881">
    <property type="entry name" value="WYL_dom"/>
</dbReference>
<dbReference type="PANTHER" id="PTHR34580:SF3">
    <property type="entry name" value="PROTEIN PAFB"/>
    <property type="match status" value="1"/>
</dbReference>
<dbReference type="Pfam" id="PF25583">
    <property type="entry name" value="WCX"/>
    <property type="match status" value="1"/>
</dbReference>
<dbReference type="PATRIC" id="fig|1565605.3.peg.1043"/>
<evidence type="ECO:0000313" key="4">
    <source>
        <dbReference type="Proteomes" id="UP000061603"/>
    </source>
</evidence>
<dbReference type="GO" id="GO:0003677">
    <property type="term" value="F:DNA binding"/>
    <property type="evidence" value="ECO:0007669"/>
    <property type="project" value="UniProtKB-KW"/>
</dbReference>
<dbReference type="HOGENOM" id="CLU_041141_4_1_4"/>
<feature type="domain" description="WYL" evidence="1">
    <location>
        <begin position="145"/>
        <end position="212"/>
    </location>
</feature>
<organism evidence="3 4">
    <name type="scientific">Rugosibacter aromaticivorans</name>
    <dbReference type="NCBI Taxonomy" id="1565605"/>
    <lineage>
        <taxon>Bacteria</taxon>
        <taxon>Pseudomonadati</taxon>
        <taxon>Pseudomonadota</taxon>
        <taxon>Betaproteobacteria</taxon>
        <taxon>Nitrosomonadales</taxon>
        <taxon>Sterolibacteriaceae</taxon>
        <taxon>Rugosibacter</taxon>
    </lineage>
</organism>
<keyword evidence="3" id="KW-0238">DNA-binding</keyword>
<reference evidence="3 4" key="1">
    <citation type="journal article" date="2015" name="Genome Announc.">
        <title>Complete Genome Sequence of a Novel Bacterium within the Family Rhodocyclaceae That Degrades Polycyclic Aromatic Hydrocarbons.</title>
        <authorList>
            <person name="Singleton D.R."/>
            <person name="Dickey A.N."/>
            <person name="Scholl E.H."/>
            <person name="Wright F.A."/>
            <person name="Aitken M.D."/>
        </authorList>
    </citation>
    <scope>NUCLEOTIDE SEQUENCE [LARGE SCALE GENOMIC DNA]</scope>
    <source>
        <strain evidence="4">PG1-Ca6</strain>
    </source>
</reference>
<dbReference type="InterPro" id="IPR057727">
    <property type="entry name" value="WCX_dom"/>
</dbReference>
<gene>
    <name evidence="3" type="ORF">PG1C_04970</name>
</gene>
<dbReference type="PROSITE" id="PS52050">
    <property type="entry name" value="WYL"/>
    <property type="match status" value="1"/>
</dbReference>
<dbReference type="InterPro" id="IPR051534">
    <property type="entry name" value="CBASS_pafABC_assoc_protein"/>
</dbReference>
<protein>
    <submittedName>
        <fullName evidence="3">DNA-binding protein</fullName>
    </submittedName>
</protein>
<dbReference type="EMBL" id="CP010554">
    <property type="protein sequence ID" value="AJP49428.1"/>
    <property type="molecule type" value="Genomic_DNA"/>
</dbReference>
<accession>A0A0C5JC46</accession>
<dbReference type="KEGG" id="rbu:PG1C_04970"/>
<proteinExistence type="predicted"/>